<dbReference type="EMBL" id="SRXW01000001">
    <property type="protein sequence ID" value="TGY89660.1"/>
    <property type="molecule type" value="Genomic_DNA"/>
</dbReference>
<comment type="caution">
    <text evidence="1">The sequence shown here is derived from an EMBL/GenBank/DDBJ whole genome shotgun (WGS) entry which is preliminary data.</text>
</comment>
<organism evidence="1 2">
    <name type="scientific">Marinicauda algicola</name>
    <dbReference type="NCBI Taxonomy" id="2029849"/>
    <lineage>
        <taxon>Bacteria</taxon>
        <taxon>Pseudomonadati</taxon>
        <taxon>Pseudomonadota</taxon>
        <taxon>Alphaproteobacteria</taxon>
        <taxon>Maricaulales</taxon>
        <taxon>Maricaulaceae</taxon>
        <taxon>Marinicauda</taxon>
    </lineage>
</organism>
<name>A0A4S2H242_9PROT</name>
<dbReference type="Proteomes" id="UP000308054">
    <property type="component" value="Unassembled WGS sequence"/>
</dbReference>
<accession>A0A4S2H242</accession>
<proteinExistence type="predicted"/>
<dbReference type="AlphaFoldDB" id="A0A4S2H242"/>
<protein>
    <submittedName>
        <fullName evidence="1">DUF4932 domain-containing protein</fullName>
    </submittedName>
</protein>
<gene>
    <name evidence="1" type="ORF">E5163_00510</name>
</gene>
<sequence>MRAFLLAILIALTPAAEGARRQEEAVRIGLPEPVELAMVVAAISPLDRDGATLDREGAYFESVEAHFGAYRDHPLFDALGAEFNLPRLAGNAADFAFGESGELIETDSSGSLWGDREGDLFRNNLELIEHFARESGFRDFYAASRAVYAAGAQAMASQIDTAAMTTWLHDNFSERPGAIEVIVSPLIGGLNWTTLNEPQTRIWLGPPSGEAAGALGDYERVLASVQIFTELDHSYVNPVTARHLGNVQASFGDIAFWADERGAGAYPSAELQFNEYMTWAVFLMYAADQLGPADYERLEALVVSYMVDNRGFIRFQPFARRALSLYRSGMDGEAVVIAMADRPGVAP</sequence>
<reference evidence="1 2" key="1">
    <citation type="journal article" date="2017" name="Int. J. Syst. Evol. Microbiol.">
        <title>Marinicauda algicola sp. nov., isolated from a marine red alga Rhodosorus marinus.</title>
        <authorList>
            <person name="Jeong S.E."/>
            <person name="Jeon S.H."/>
            <person name="Chun B.H."/>
            <person name="Kim D.W."/>
            <person name="Jeon C.O."/>
        </authorList>
    </citation>
    <scope>NUCLEOTIDE SEQUENCE [LARGE SCALE GENOMIC DNA]</scope>
    <source>
        <strain evidence="1 2">JCM 31718</strain>
    </source>
</reference>
<evidence type="ECO:0000313" key="2">
    <source>
        <dbReference type="Proteomes" id="UP000308054"/>
    </source>
</evidence>
<dbReference type="Pfam" id="PF16286">
    <property type="entry name" value="DUF4932"/>
    <property type="match status" value="1"/>
</dbReference>
<dbReference type="RefSeq" id="WP_135994159.1">
    <property type="nucleotide sequence ID" value="NZ_CP071057.1"/>
</dbReference>
<keyword evidence="2" id="KW-1185">Reference proteome</keyword>
<dbReference type="OrthoDB" id="6395228at2"/>
<evidence type="ECO:0000313" key="1">
    <source>
        <dbReference type="EMBL" id="TGY89660.1"/>
    </source>
</evidence>
<dbReference type="InterPro" id="IPR032560">
    <property type="entry name" value="DUF4932"/>
</dbReference>